<dbReference type="PANTHER" id="PTHR43459">
    <property type="entry name" value="ENOYL-COA HYDRATASE"/>
    <property type="match status" value="1"/>
</dbReference>
<comment type="similarity">
    <text evidence="1">Belongs to the enoyl-CoA hydratase/isomerase family.</text>
</comment>
<sequence length="260" mass="26895">MDDVLYSVDDAVATVTLNRPEAMNSLTTQAKADLLEALTTASQAYAVRAVLLTGSGRAFCAGQDLNEHAANLEAGRGLNDTVREHYNPIVRTITEMGKPVVAAVNGVAAGAGAALAFACDLRVASEKAKFAMAFGSIGLAPDSGSSWTLQRLVGLARASELLLLGEPLDAARALELGIVSRVVPAGELGAAARELAVRLARGPTGAYAATKRALNHAASSSLADALALEADLQDACAKTDDHLNATRAFLGKERPVFEGR</sequence>
<dbReference type="SUPFAM" id="SSF52096">
    <property type="entry name" value="ClpP/crotonase"/>
    <property type="match status" value="1"/>
</dbReference>
<accession>A0A239NB52</accession>
<dbReference type="Gene3D" id="3.90.226.10">
    <property type="entry name" value="2-enoyl-CoA Hydratase, Chain A, domain 1"/>
    <property type="match status" value="1"/>
</dbReference>
<dbReference type="EMBL" id="FZOD01000054">
    <property type="protein sequence ID" value="SNT52121.1"/>
    <property type="molecule type" value="Genomic_DNA"/>
</dbReference>
<dbReference type="InterPro" id="IPR014748">
    <property type="entry name" value="Enoyl-CoA_hydra_C"/>
</dbReference>
<name>A0A239NB52_9ACTN</name>
<dbReference type="Gene3D" id="1.10.12.10">
    <property type="entry name" value="Lyase 2-enoyl-coa Hydratase, Chain A, domain 2"/>
    <property type="match status" value="1"/>
</dbReference>
<evidence type="ECO:0000313" key="2">
    <source>
        <dbReference type="EMBL" id="SNT52121.1"/>
    </source>
</evidence>
<proteinExistence type="inferred from homology"/>
<dbReference type="Pfam" id="PF00378">
    <property type="entry name" value="ECH_1"/>
    <property type="match status" value="1"/>
</dbReference>
<evidence type="ECO:0000256" key="1">
    <source>
        <dbReference type="ARBA" id="ARBA00005254"/>
    </source>
</evidence>
<dbReference type="GO" id="GO:0003824">
    <property type="term" value="F:catalytic activity"/>
    <property type="evidence" value="ECO:0007669"/>
    <property type="project" value="UniProtKB-ARBA"/>
</dbReference>
<reference evidence="2 3" key="1">
    <citation type="submission" date="2017-06" db="EMBL/GenBank/DDBJ databases">
        <authorList>
            <person name="Kim H.J."/>
            <person name="Triplett B.A."/>
        </authorList>
    </citation>
    <scope>NUCLEOTIDE SEQUENCE [LARGE SCALE GENOMIC DNA]</scope>
    <source>
        <strain evidence="2 3">CGMCC 4.2132</strain>
    </source>
</reference>
<dbReference type="OrthoDB" id="9777711at2"/>
<keyword evidence="3" id="KW-1185">Reference proteome</keyword>
<organism evidence="2 3">
    <name type="scientific">Streptosporangium subroseum</name>
    <dbReference type="NCBI Taxonomy" id="106412"/>
    <lineage>
        <taxon>Bacteria</taxon>
        <taxon>Bacillati</taxon>
        <taxon>Actinomycetota</taxon>
        <taxon>Actinomycetes</taxon>
        <taxon>Streptosporangiales</taxon>
        <taxon>Streptosporangiaceae</taxon>
        <taxon>Streptosporangium</taxon>
    </lineage>
</organism>
<dbReference type="AlphaFoldDB" id="A0A239NB52"/>
<dbReference type="Proteomes" id="UP000198282">
    <property type="component" value="Unassembled WGS sequence"/>
</dbReference>
<dbReference type="CDD" id="cd06558">
    <property type="entry name" value="crotonase-like"/>
    <property type="match status" value="1"/>
</dbReference>
<protein>
    <submittedName>
        <fullName evidence="2">Enoyl-CoA hydratase</fullName>
    </submittedName>
</protein>
<dbReference type="InterPro" id="IPR001753">
    <property type="entry name" value="Enoyl-CoA_hydra/iso"/>
</dbReference>
<dbReference type="InterPro" id="IPR029045">
    <property type="entry name" value="ClpP/crotonase-like_dom_sf"/>
</dbReference>
<dbReference type="RefSeq" id="WP_089211840.1">
    <property type="nucleotide sequence ID" value="NZ_FZOD01000054.1"/>
</dbReference>
<dbReference type="PANTHER" id="PTHR43459:SF1">
    <property type="entry name" value="EG:BACN32G11.4 PROTEIN"/>
    <property type="match status" value="1"/>
</dbReference>
<gene>
    <name evidence="2" type="ORF">SAMN05216276_105437</name>
</gene>
<evidence type="ECO:0000313" key="3">
    <source>
        <dbReference type="Proteomes" id="UP000198282"/>
    </source>
</evidence>